<accession>A0A328TWH3</accession>
<keyword evidence="5" id="KW-1185">Reference proteome</keyword>
<dbReference type="PROSITE" id="PS51257">
    <property type="entry name" value="PROKAR_LIPOPROTEIN"/>
    <property type="match status" value="1"/>
</dbReference>
<feature type="compositionally biased region" description="Low complexity" evidence="1">
    <location>
        <begin position="39"/>
        <end position="62"/>
    </location>
</feature>
<dbReference type="Proteomes" id="UP000249260">
    <property type="component" value="Unassembled WGS sequence"/>
</dbReference>
<dbReference type="Pfam" id="PF17479">
    <property type="entry name" value="DUF3048_C"/>
    <property type="match status" value="1"/>
</dbReference>
<feature type="domain" description="DUF3048" evidence="3">
    <location>
        <begin position="247"/>
        <end position="355"/>
    </location>
</feature>
<protein>
    <submittedName>
        <fullName evidence="4">DUF3048 domain-containing protein</fullName>
    </submittedName>
</protein>
<proteinExistence type="predicted"/>
<feature type="domain" description="DUF3048" evidence="2">
    <location>
        <begin position="79"/>
        <end position="220"/>
    </location>
</feature>
<evidence type="ECO:0000256" key="1">
    <source>
        <dbReference type="SAM" id="MobiDB-lite"/>
    </source>
</evidence>
<dbReference type="InterPro" id="IPR021416">
    <property type="entry name" value="DUF3048_N"/>
</dbReference>
<dbReference type="InterPro" id="IPR035328">
    <property type="entry name" value="DUF3048_C"/>
</dbReference>
<dbReference type="AlphaFoldDB" id="A0A328TWH3"/>
<dbReference type="OrthoDB" id="9779102at2"/>
<gene>
    <name evidence="4" type="ORF">DL346_20170</name>
</gene>
<dbReference type="SUPFAM" id="SSF159774">
    <property type="entry name" value="YerB-like"/>
    <property type="match status" value="1"/>
</dbReference>
<evidence type="ECO:0000259" key="2">
    <source>
        <dbReference type="Pfam" id="PF11258"/>
    </source>
</evidence>
<evidence type="ECO:0000313" key="5">
    <source>
        <dbReference type="Proteomes" id="UP000249260"/>
    </source>
</evidence>
<name>A0A328TWH3_9BACL</name>
<organism evidence="4 5">
    <name type="scientific">Paenibacillus montanisoli</name>
    <dbReference type="NCBI Taxonomy" id="2081970"/>
    <lineage>
        <taxon>Bacteria</taxon>
        <taxon>Bacillati</taxon>
        <taxon>Bacillota</taxon>
        <taxon>Bacilli</taxon>
        <taxon>Bacillales</taxon>
        <taxon>Paenibacillaceae</taxon>
        <taxon>Paenibacillus</taxon>
    </lineage>
</organism>
<dbReference type="InterPro" id="IPR023158">
    <property type="entry name" value="YerB-like_sf"/>
</dbReference>
<evidence type="ECO:0000259" key="3">
    <source>
        <dbReference type="Pfam" id="PF17479"/>
    </source>
</evidence>
<reference evidence="4 5" key="1">
    <citation type="submission" date="2018-06" db="EMBL/GenBank/DDBJ databases">
        <title>Paenibacillus montanisoli sp. nov., isolated from mountain area soil.</title>
        <authorList>
            <person name="Wu M."/>
        </authorList>
    </citation>
    <scope>NUCLEOTIDE SEQUENCE [LARGE SCALE GENOMIC DNA]</scope>
    <source>
        <strain evidence="4 5">RA17</strain>
    </source>
</reference>
<feature type="region of interest" description="Disordered" evidence="1">
    <location>
        <begin position="38"/>
        <end position="78"/>
    </location>
</feature>
<comment type="caution">
    <text evidence="4">The sequence shown here is derived from an EMBL/GenBank/DDBJ whole genome shotgun (WGS) entry which is preliminary data.</text>
</comment>
<dbReference type="Gene3D" id="3.50.90.10">
    <property type="entry name" value="YerB-like"/>
    <property type="match status" value="1"/>
</dbReference>
<dbReference type="Pfam" id="PF11258">
    <property type="entry name" value="DUF3048"/>
    <property type="match status" value="1"/>
</dbReference>
<dbReference type="EMBL" id="QLUW01000004">
    <property type="protein sequence ID" value="RAP74849.1"/>
    <property type="molecule type" value="Genomic_DNA"/>
</dbReference>
<evidence type="ECO:0000313" key="4">
    <source>
        <dbReference type="EMBL" id="RAP74849.1"/>
    </source>
</evidence>
<sequence length="373" mass="40943">MKDVKQRSPFRLTFVLAAVVLLLTSVLLIGCNDKNKNSAETTAPVTEPAPENTTPPDTPTDTEPIDPPAVDPPQYIAPLTGLPLDSESTQRPIAVMVNNFAAARPQSGLPNADVVWEVLAEGGITRLVAIFQSTTSTQPIGPIRSNRPYLIRIGEAYHAVLAHAGASQQGYDILQHQDKDYLDEISNAGAYFYRESFRKAPHNLYSNLEKLRAGAAKKKYADTVDIPAYPWSETGATSAGNDASEVEIHFLLKDYKLSYTYNEAMGLYERFINGKPHTDLTTEKQLTAANLVVIGAKHKTYDDYGRLEIDLESGGPAMLVQKGKKIDCTWERSSDGVIRIMKDGQELPFVPGQTYYHIVPMTPTIAGHVKLGI</sequence>